<gene>
    <name evidence="2" type="ORF">BJY01DRAFT_208763</name>
</gene>
<name>A0ABR4KHZ3_9EURO</name>
<dbReference type="InterPro" id="IPR029063">
    <property type="entry name" value="SAM-dependent_MTases_sf"/>
</dbReference>
<dbReference type="GO" id="GO:0008168">
    <property type="term" value="F:methyltransferase activity"/>
    <property type="evidence" value="ECO:0007669"/>
    <property type="project" value="UniProtKB-KW"/>
</dbReference>
<accession>A0ABR4KHZ3</accession>
<sequence>MASSTTTPGPRAAAAAFDKASDVYERMTGGCTREVANILLTLDPKVDSLSVILDNACGPGIVTEEILERFPDADGAKPKISAADLAPSMVSNFTAKAKRRGWIAKGHQDNPLTVEIMDAEDLTYTDGTFTHSYTNLGFPFFPHPEKAAEQVYRTLRPGGTAFISTWKTLGYMRPLHDAQRAVRPNDALWEPPMPKDWYRQEKLIQVLVSAGFERDRIQVLTKSMAYRGKDLDDLLDIIETGFMGMVTNGWSEEEKEQWVKALPNALTEQEKETASIKMTAWIAVAKK</sequence>
<dbReference type="InterPro" id="IPR041698">
    <property type="entry name" value="Methyltransf_25"/>
</dbReference>
<keyword evidence="3" id="KW-1185">Reference proteome</keyword>
<evidence type="ECO:0000313" key="2">
    <source>
        <dbReference type="EMBL" id="KAL2851895.1"/>
    </source>
</evidence>
<keyword evidence="2" id="KW-0808">Transferase</keyword>
<reference evidence="2 3" key="1">
    <citation type="submission" date="2024-07" db="EMBL/GenBank/DDBJ databases">
        <title>Section-level genome sequencing and comparative genomics of Aspergillus sections Usti and Cavernicolus.</title>
        <authorList>
            <consortium name="Lawrence Berkeley National Laboratory"/>
            <person name="Nybo J.L."/>
            <person name="Vesth T.C."/>
            <person name="Theobald S."/>
            <person name="Frisvad J.C."/>
            <person name="Larsen T.O."/>
            <person name="Kjaerboelling I."/>
            <person name="Rothschild-Mancinelli K."/>
            <person name="Lyhne E.K."/>
            <person name="Kogle M.E."/>
            <person name="Barry K."/>
            <person name="Clum A."/>
            <person name="Na H."/>
            <person name="Ledsgaard L."/>
            <person name="Lin J."/>
            <person name="Lipzen A."/>
            <person name="Kuo A."/>
            <person name="Riley R."/>
            <person name="Mondo S."/>
            <person name="Labutti K."/>
            <person name="Haridas S."/>
            <person name="Pangalinan J."/>
            <person name="Salamov A.A."/>
            <person name="Simmons B.A."/>
            <person name="Magnuson J.K."/>
            <person name="Chen J."/>
            <person name="Drula E."/>
            <person name="Henrissat B."/>
            <person name="Wiebenga A."/>
            <person name="Lubbers R.J."/>
            <person name="Gomes A.C."/>
            <person name="Makela M.R."/>
            <person name="Stajich J."/>
            <person name="Grigoriev I.V."/>
            <person name="Mortensen U.H."/>
            <person name="De Vries R.P."/>
            <person name="Baker S.E."/>
            <person name="Andersen M.R."/>
        </authorList>
    </citation>
    <scope>NUCLEOTIDE SEQUENCE [LARGE SCALE GENOMIC DNA]</scope>
    <source>
        <strain evidence="2 3">CBS 123904</strain>
    </source>
</reference>
<dbReference type="Pfam" id="PF13649">
    <property type="entry name" value="Methyltransf_25"/>
    <property type="match status" value="1"/>
</dbReference>
<dbReference type="Proteomes" id="UP001610446">
    <property type="component" value="Unassembled WGS sequence"/>
</dbReference>
<protein>
    <submittedName>
        <fullName evidence="2">S-adenosyl-L-methionine-dependent methyltransferase</fullName>
    </submittedName>
</protein>
<feature type="domain" description="Methyltransferase" evidence="1">
    <location>
        <begin position="52"/>
        <end position="159"/>
    </location>
</feature>
<dbReference type="EMBL" id="JBFXLU010000028">
    <property type="protein sequence ID" value="KAL2851895.1"/>
    <property type="molecule type" value="Genomic_DNA"/>
</dbReference>
<dbReference type="CDD" id="cd02440">
    <property type="entry name" value="AdoMet_MTases"/>
    <property type="match status" value="1"/>
</dbReference>
<dbReference type="PANTHER" id="PTHR43591">
    <property type="entry name" value="METHYLTRANSFERASE"/>
    <property type="match status" value="1"/>
</dbReference>
<evidence type="ECO:0000313" key="3">
    <source>
        <dbReference type="Proteomes" id="UP001610446"/>
    </source>
</evidence>
<keyword evidence="2" id="KW-0489">Methyltransferase</keyword>
<proteinExistence type="predicted"/>
<dbReference type="SUPFAM" id="SSF53335">
    <property type="entry name" value="S-adenosyl-L-methionine-dependent methyltransferases"/>
    <property type="match status" value="1"/>
</dbReference>
<dbReference type="Gene3D" id="3.40.50.150">
    <property type="entry name" value="Vaccinia Virus protein VP39"/>
    <property type="match status" value="1"/>
</dbReference>
<organism evidence="2 3">
    <name type="scientific">Aspergillus pseudoustus</name>
    <dbReference type="NCBI Taxonomy" id="1810923"/>
    <lineage>
        <taxon>Eukaryota</taxon>
        <taxon>Fungi</taxon>
        <taxon>Dikarya</taxon>
        <taxon>Ascomycota</taxon>
        <taxon>Pezizomycotina</taxon>
        <taxon>Eurotiomycetes</taxon>
        <taxon>Eurotiomycetidae</taxon>
        <taxon>Eurotiales</taxon>
        <taxon>Aspergillaceae</taxon>
        <taxon>Aspergillus</taxon>
        <taxon>Aspergillus subgen. Nidulantes</taxon>
    </lineage>
</organism>
<comment type="caution">
    <text evidence="2">The sequence shown here is derived from an EMBL/GenBank/DDBJ whole genome shotgun (WGS) entry which is preliminary data.</text>
</comment>
<evidence type="ECO:0000259" key="1">
    <source>
        <dbReference type="Pfam" id="PF13649"/>
    </source>
</evidence>
<dbReference type="PANTHER" id="PTHR43591:SF105">
    <property type="entry name" value="METHYLTRANSFERASE DOMAIN-CONTAINING PROTEIN-RELATED"/>
    <property type="match status" value="1"/>
</dbReference>
<dbReference type="GO" id="GO:0032259">
    <property type="term" value="P:methylation"/>
    <property type="evidence" value="ECO:0007669"/>
    <property type="project" value="UniProtKB-KW"/>
</dbReference>